<dbReference type="InterPro" id="IPR027795">
    <property type="entry name" value="CASTOR_ACT_dom"/>
</dbReference>
<proteinExistence type="predicted"/>
<dbReference type="InterPro" id="IPR018717">
    <property type="entry name" value="DUF2241"/>
</dbReference>
<protein>
    <submittedName>
        <fullName evidence="3">ACT domain-containing protein</fullName>
    </submittedName>
</protein>
<dbReference type="Pfam" id="PF13840">
    <property type="entry name" value="ACT_7"/>
    <property type="match status" value="1"/>
</dbReference>
<feature type="domain" description="DUF2241" evidence="1">
    <location>
        <begin position="2"/>
        <end position="72"/>
    </location>
</feature>
<organism evidence="3 4">
    <name type="scientific">Roseibium aggregatum</name>
    <dbReference type="NCBI Taxonomy" id="187304"/>
    <lineage>
        <taxon>Bacteria</taxon>
        <taxon>Pseudomonadati</taxon>
        <taxon>Pseudomonadota</taxon>
        <taxon>Alphaproteobacteria</taxon>
        <taxon>Hyphomicrobiales</taxon>
        <taxon>Stappiaceae</taxon>
        <taxon>Roseibium</taxon>
    </lineage>
</organism>
<feature type="domain" description="CASTOR ACT" evidence="2">
    <location>
        <begin position="74"/>
        <end position="128"/>
    </location>
</feature>
<evidence type="ECO:0000259" key="2">
    <source>
        <dbReference type="Pfam" id="PF13840"/>
    </source>
</evidence>
<evidence type="ECO:0000313" key="3">
    <source>
        <dbReference type="EMBL" id="MBD1545889.1"/>
    </source>
</evidence>
<dbReference type="AlphaFoldDB" id="A0A926S928"/>
<gene>
    <name evidence="3" type="ORF">HK439_06415</name>
</gene>
<dbReference type="InterPro" id="IPR045865">
    <property type="entry name" value="ACT-like_dom_sf"/>
</dbReference>
<dbReference type="RefSeq" id="WP_190290563.1">
    <property type="nucleotide sequence ID" value="NZ_JABFCZ010000006.1"/>
</dbReference>
<name>A0A926S928_9HYPH</name>
<dbReference type="Pfam" id="PF10000">
    <property type="entry name" value="ACT_3"/>
    <property type="match status" value="1"/>
</dbReference>
<dbReference type="EMBL" id="JABFCZ010000006">
    <property type="protein sequence ID" value="MBD1545889.1"/>
    <property type="molecule type" value="Genomic_DNA"/>
</dbReference>
<reference evidence="3" key="1">
    <citation type="submission" date="2020-05" db="EMBL/GenBank/DDBJ databases">
        <title>Identification of trans-AT polyketide cluster in two marine bacteria, producers of a novel glutaramide-containing polyketide sesbanimide D and analogs.</title>
        <authorList>
            <person name="Kacar D."/>
            <person name="Rodriguez P."/>
            <person name="Canedo L."/>
            <person name="Gonzalez E."/>
            <person name="Galan B."/>
            <person name="De La Calle F."/>
            <person name="Garcia J.L."/>
        </authorList>
    </citation>
    <scope>NUCLEOTIDE SEQUENCE</scope>
    <source>
        <strain evidence="3">PHM038</strain>
    </source>
</reference>
<dbReference type="Gene3D" id="3.30.2130.10">
    <property type="entry name" value="VC0802-like"/>
    <property type="match status" value="1"/>
</dbReference>
<sequence>MTGETDLDHLISHMRPMLDPEPYVFCTFAEKTAADLAAYEPVGLFAETEGMSAILPAEKARALGLAEAEWFRRITLMVHSSLAAVGLTAAVSATLARAGIPANVVAAYFHDHVFVPAPQAEEALRLLTCLAEEGGVEISEM</sequence>
<evidence type="ECO:0000313" key="4">
    <source>
        <dbReference type="Proteomes" id="UP000598467"/>
    </source>
</evidence>
<comment type="caution">
    <text evidence="3">The sequence shown here is derived from an EMBL/GenBank/DDBJ whole genome shotgun (WGS) entry which is preliminary data.</text>
</comment>
<dbReference type="Proteomes" id="UP000598467">
    <property type="component" value="Unassembled WGS sequence"/>
</dbReference>
<evidence type="ECO:0000259" key="1">
    <source>
        <dbReference type="Pfam" id="PF10000"/>
    </source>
</evidence>
<dbReference type="SUPFAM" id="SSF55021">
    <property type="entry name" value="ACT-like"/>
    <property type="match status" value="2"/>
</dbReference>
<dbReference type="PANTHER" id="PTHR39199:SF1">
    <property type="entry name" value="BLR5128 PROTEIN"/>
    <property type="match status" value="1"/>
</dbReference>
<dbReference type="PANTHER" id="PTHR39199">
    <property type="entry name" value="BLR5128 PROTEIN"/>
    <property type="match status" value="1"/>
</dbReference>
<accession>A0A926S928</accession>